<keyword evidence="3" id="KW-0540">Nuclease</keyword>
<evidence type="ECO:0000313" key="4">
    <source>
        <dbReference type="Proteomes" id="UP000183200"/>
    </source>
</evidence>
<dbReference type="SUPFAM" id="SSF52540">
    <property type="entry name" value="P-loop containing nucleoside triphosphate hydrolases"/>
    <property type="match status" value="1"/>
</dbReference>
<gene>
    <name evidence="3" type="ORF">SAMN05421820_1169</name>
</gene>
<dbReference type="OrthoDB" id="9792800at2"/>
<dbReference type="InterPro" id="IPR034139">
    <property type="entry name" value="TOPRIM_OLD"/>
</dbReference>
<dbReference type="Pfam" id="PF20469">
    <property type="entry name" value="OLD-like_TOPRIM"/>
    <property type="match status" value="1"/>
</dbReference>
<keyword evidence="3" id="KW-0378">Hydrolase</keyword>
<keyword evidence="3" id="KW-0255">Endonuclease</keyword>
<keyword evidence="4" id="KW-1185">Reference proteome</keyword>
<dbReference type="InterPro" id="IPR041685">
    <property type="entry name" value="AAA_GajA/Old/RecF-like"/>
</dbReference>
<dbReference type="InterPro" id="IPR051396">
    <property type="entry name" value="Bact_Antivir_Def_Nuclease"/>
</dbReference>
<dbReference type="GO" id="GO:0004519">
    <property type="term" value="F:endonuclease activity"/>
    <property type="evidence" value="ECO:0007669"/>
    <property type="project" value="UniProtKB-KW"/>
</dbReference>
<dbReference type="Proteomes" id="UP000183200">
    <property type="component" value="Unassembled WGS sequence"/>
</dbReference>
<name>A0A1H0KBJ0_9SPHI</name>
<evidence type="ECO:0000259" key="2">
    <source>
        <dbReference type="Pfam" id="PF20469"/>
    </source>
</evidence>
<dbReference type="RefSeq" id="WP_074612709.1">
    <property type="nucleotide sequence ID" value="NZ_FNGY01000016.1"/>
</dbReference>
<feature type="domain" description="Endonuclease GajA/Old nuclease/RecF-like AAA" evidence="1">
    <location>
        <begin position="156"/>
        <end position="358"/>
    </location>
</feature>
<dbReference type="AlphaFoldDB" id="A0A1H0KBJ0"/>
<protein>
    <submittedName>
        <fullName evidence="3">Predicted ATP-dependent endonuclease of the OLD family, contains P-loop ATPase and TOPRIM domains</fullName>
    </submittedName>
</protein>
<feature type="domain" description="Endonuclease GajA/Old nuclease/RecF-like AAA" evidence="1">
    <location>
        <begin position="1"/>
        <end position="94"/>
    </location>
</feature>
<sequence length="660" mass="75902">MRITKLKIQGFRSFGTESIIKISGNLSTFIGLNSSGKTAALESLRKLFGNTNQERELSLEDFHVAQNEDTSNTENKSLSIEVRIEFEEEEPESIPHFFNHMVVDDEGKKPYLRLRLESTWTKSLVQPDGDIVSMLYFIKVPEGETEDEDTKQLFPNYLKNLFQVIYVPAIRKPYDQIRYATGTMLFRVLRNINWEDSFKEKFKDQMNSISNDFKEINEVKAIQESISGYWSKFHKDERYSSSDLNFGGNDVDSVLKKLEVSFSPSATIRPYSVNDLGEGYRSLFYLTLVCALLDLEEKAIGNPDEIGITKPLLTILAIEEPENHIAPQLLGRVIKILSTIGEKKNSQIFISCHTPAIVKRIPPESILHFRITSKFETAVSNIVLPKKSDEAYKYIKEAIRNYPEIYFAKLVVIGEGDSEEVLFNRLMQVKNVDFDDNIITFAPLGHRFVNHIWKLLKTLSIPFVTLLDLDTEREGGDWGRIKYVCQQLMDFGVKREDILSLEDGKVMSTKDFDELHKVKIKVNEIPIIKSWVKFLESYDVFYSFPLDLDFLMLEHFTETYKNAIPKNGGPEIPDEENEEAEFKEKLSTAIQATLKSKSATGAIYSESQKRLMIWYNYHFLGRGKPSTHIQALSLLKDNEILKNLPPVFNAMFTRISEKLK</sequence>
<reference evidence="4" key="1">
    <citation type="submission" date="2016-10" db="EMBL/GenBank/DDBJ databases">
        <authorList>
            <person name="Varghese N."/>
            <person name="Submissions S."/>
        </authorList>
    </citation>
    <scope>NUCLEOTIDE SEQUENCE [LARGE SCALE GENOMIC DNA]</scope>
    <source>
        <strain evidence="4">DSM 19110</strain>
    </source>
</reference>
<dbReference type="Gene3D" id="3.40.50.300">
    <property type="entry name" value="P-loop containing nucleotide triphosphate hydrolases"/>
    <property type="match status" value="1"/>
</dbReference>
<dbReference type="EMBL" id="FNGY01000016">
    <property type="protein sequence ID" value="SDO53298.1"/>
    <property type="molecule type" value="Genomic_DNA"/>
</dbReference>
<feature type="domain" description="OLD protein-like TOPRIM" evidence="2">
    <location>
        <begin position="407"/>
        <end position="470"/>
    </location>
</feature>
<dbReference type="PANTHER" id="PTHR43581:SF4">
    <property type="entry name" value="ATP_GTP PHOSPHATASE"/>
    <property type="match status" value="1"/>
</dbReference>
<dbReference type="Pfam" id="PF13175">
    <property type="entry name" value="AAA_15"/>
    <property type="match status" value="2"/>
</dbReference>
<dbReference type="CDD" id="cd01026">
    <property type="entry name" value="TOPRIM_OLD"/>
    <property type="match status" value="1"/>
</dbReference>
<proteinExistence type="predicted"/>
<dbReference type="PANTHER" id="PTHR43581">
    <property type="entry name" value="ATP/GTP PHOSPHATASE"/>
    <property type="match status" value="1"/>
</dbReference>
<evidence type="ECO:0000313" key="3">
    <source>
        <dbReference type="EMBL" id="SDO53298.1"/>
    </source>
</evidence>
<dbReference type="InterPro" id="IPR027417">
    <property type="entry name" value="P-loop_NTPase"/>
</dbReference>
<accession>A0A1H0KBJ0</accession>
<organism evidence="3 4">
    <name type="scientific">Pedobacter steynii</name>
    <dbReference type="NCBI Taxonomy" id="430522"/>
    <lineage>
        <taxon>Bacteria</taxon>
        <taxon>Pseudomonadati</taxon>
        <taxon>Bacteroidota</taxon>
        <taxon>Sphingobacteriia</taxon>
        <taxon>Sphingobacteriales</taxon>
        <taxon>Sphingobacteriaceae</taxon>
        <taxon>Pedobacter</taxon>
    </lineage>
</organism>
<evidence type="ECO:0000259" key="1">
    <source>
        <dbReference type="Pfam" id="PF13175"/>
    </source>
</evidence>